<name>A0A1Y0EBF2_9RHOB</name>
<reference evidence="1 2" key="1">
    <citation type="submission" date="2017-05" db="EMBL/GenBank/DDBJ databases">
        <title>Genome Sequence of Loktanella vestfoldensis Strain SMR4r Isolated from a Culture of the Diatom Skeletonema marinoi.</title>
        <authorList>
            <person name="Topel M."/>
            <person name="Pinder M.I.M."/>
            <person name="Johansson O.N."/>
            <person name="Kourtchenko O."/>
            <person name="Godhe A."/>
            <person name="Clarke A.K."/>
        </authorList>
    </citation>
    <scope>NUCLEOTIDE SEQUENCE [LARGE SCALE GENOMIC DNA]</scope>
    <source>
        <strain evidence="1 2">SMR4r</strain>
    </source>
</reference>
<dbReference type="Pfam" id="PF07386">
    <property type="entry name" value="DUF1499"/>
    <property type="match status" value="1"/>
</dbReference>
<gene>
    <name evidence="1" type="ORF">LOKVESSMR4R_01629</name>
</gene>
<evidence type="ECO:0000313" key="2">
    <source>
        <dbReference type="Proteomes" id="UP000195273"/>
    </source>
</evidence>
<dbReference type="InterPro" id="IPR010865">
    <property type="entry name" value="DUF1499"/>
</dbReference>
<dbReference type="KEGG" id="lvs:LOKVESSMR4R_01629"/>
<keyword evidence="2" id="KW-1185">Reference proteome</keyword>
<proteinExistence type="predicted"/>
<evidence type="ECO:0008006" key="3">
    <source>
        <dbReference type="Google" id="ProtNLM"/>
    </source>
</evidence>
<accession>A0A1Y0EBF2</accession>
<organism evidence="1 2">
    <name type="scientific">Yoonia vestfoldensis</name>
    <dbReference type="NCBI Taxonomy" id="245188"/>
    <lineage>
        <taxon>Bacteria</taxon>
        <taxon>Pseudomonadati</taxon>
        <taxon>Pseudomonadota</taxon>
        <taxon>Alphaproteobacteria</taxon>
        <taxon>Rhodobacterales</taxon>
        <taxon>Paracoccaceae</taxon>
        <taxon>Yoonia</taxon>
    </lineage>
</organism>
<protein>
    <recommendedName>
        <fullName evidence="3">DUF1499 domain-containing protein</fullName>
    </recommendedName>
</protein>
<dbReference type="RefSeq" id="WP_087207333.1">
    <property type="nucleotide sequence ID" value="NZ_CP021431.1"/>
</dbReference>
<dbReference type="EMBL" id="CP021431">
    <property type="protein sequence ID" value="ARU00944.1"/>
    <property type="molecule type" value="Genomic_DNA"/>
</dbReference>
<dbReference type="OrthoDB" id="8479024at2"/>
<evidence type="ECO:0000313" key="1">
    <source>
        <dbReference type="EMBL" id="ARU00944.1"/>
    </source>
</evidence>
<dbReference type="AlphaFoldDB" id="A0A1Y0EBF2"/>
<dbReference type="Proteomes" id="UP000195273">
    <property type="component" value="Chromosome"/>
</dbReference>
<sequence length="148" mass="16318">MIEIMIRVIVLVLALVIGAMTYVRLAPTDVARWHQLDPVTTAGDVQEPGGFKAVRQITAAQEEVLTRLDAIARATPRTRPIAGSIAERMVTYQTRSLIWGFPDHTTIAVQGDLLVIHARLRFGQSDMGVNRARVLDWLDQLGPLTAPP</sequence>